<comment type="caution">
    <text evidence="2">The sequence shown here is derived from an EMBL/GenBank/DDBJ whole genome shotgun (WGS) entry which is preliminary data.</text>
</comment>
<name>A0A3A3FTB0_9BURK</name>
<gene>
    <name evidence="2" type="ORF">D3871_13485</name>
</gene>
<keyword evidence="3" id="KW-1185">Reference proteome</keyword>
<feature type="domain" description="DUF4007" evidence="1">
    <location>
        <begin position="14"/>
        <end position="310"/>
    </location>
</feature>
<dbReference type="Proteomes" id="UP000265955">
    <property type="component" value="Unassembled WGS sequence"/>
</dbReference>
<dbReference type="OrthoDB" id="747541at2"/>
<evidence type="ECO:0000259" key="1">
    <source>
        <dbReference type="Pfam" id="PF13182"/>
    </source>
</evidence>
<proteinExistence type="predicted"/>
<protein>
    <submittedName>
        <fullName evidence="2">DUF4007 family protein</fullName>
    </submittedName>
</protein>
<evidence type="ECO:0000313" key="2">
    <source>
        <dbReference type="EMBL" id="RJF99422.1"/>
    </source>
</evidence>
<accession>A0A3A3FTB0</accession>
<dbReference type="Pfam" id="PF13182">
    <property type="entry name" value="DUF4007"/>
    <property type="match status" value="1"/>
</dbReference>
<organism evidence="2 3">
    <name type="scientific">Noviherbaspirillum saxi</name>
    <dbReference type="NCBI Taxonomy" id="2320863"/>
    <lineage>
        <taxon>Bacteria</taxon>
        <taxon>Pseudomonadati</taxon>
        <taxon>Pseudomonadota</taxon>
        <taxon>Betaproteobacteria</taxon>
        <taxon>Burkholderiales</taxon>
        <taxon>Oxalobacteraceae</taxon>
        <taxon>Noviherbaspirillum</taxon>
    </lineage>
</organism>
<dbReference type="EMBL" id="QYUO01000001">
    <property type="protein sequence ID" value="RJF99422.1"/>
    <property type="molecule type" value="Genomic_DNA"/>
</dbReference>
<dbReference type="InterPro" id="IPR025248">
    <property type="entry name" value="DUF4007"/>
</dbReference>
<dbReference type="AlphaFoldDB" id="A0A3A3FTB0"/>
<sequence>MTIIRFPADIEPVFSGHETFPLRQLWLRKAFSQIEPYPEYAPKGVFADDEAIQRFGVGKNMVSSIKHWALACDVIRKAGKDGFTRGEIGDLLFGVRGCDPYLEREATIWLVHWMLAGRAARSATWYVVFNYLQGQSFRSADVVALIDEYAEANKAVRSNTTLARDVEVCLRSYTSVALKNATEDSAEPLLSDLGLLSMSAKDTYHFHRGPQYSLPDEVFAFALLDFWSRWEAAAKNTQSTLSFNSIAHDYGSPGRVFKLDEDSVGDRLSRIFDVTRAYLEWTDSAGIRQVSRVGKEPMKEKMKEILRRAYGR</sequence>
<evidence type="ECO:0000313" key="3">
    <source>
        <dbReference type="Proteomes" id="UP000265955"/>
    </source>
</evidence>
<dbReference type="RefSeq" id="WP_119769360.1">
    <property type="nucleotide sequence ID" value="NZ_QYUO01000001.1"/>
</dbReference>
<reference evidence="3" key="1">
    <citation type="submission" date="2018-09" db="EMBL/GenBank/DDBJ databases">
        <authorList>
            <person name="Zhu H."/>
        </authorList>
    </citation>
    <scope>NUCLEOTIDE SEQUENCE [LARGE SCALE GENOMIC DNA]</scope>
    <source>
        <strain evidence="3">K1R23-30</strain>
    </source>
</reference>